<evidence type="ECO:0000313" key="2">
    <source>
        <dbReference type="EMBL" id="NEC80893.1"/>
    </source>
</evidence>
<protein>
    <submittedName>
        <fullName evidence="2">Serine/threonine-protein phosphatase</fullName>
    </submittedName>
</protein>
<keyword evidence="1" id="KW-0472">Membrane</keyword>
<accession>A0A6G3U561</accession>
<gene>
    <name evidence="2" type="ORF">G3I38_17050</name>
</gene>
<evidence type="ECO:0000256" key="1">
    <source>
        <dbReference type="SAM" id="Phobius"/>
    </source>
</evidence>
<dbReference type="EMBL" id="JAAGMU010000905">
    <property type="protein sequence ID" value="NEC80893.1"/>
    <property type="molecule type" value="Genomic_DNA"/>
</dbReference>
<reference evidence="2" key="1">
    <citation type="submission" date="2020-01" db="EMBL/GenBank/DDBJ databases">
        <title>Insect and environment-associated Actinomycetes.</title>
        <authorList>
            <person name="Currrie C."/>
            <person name="Chevrette M."/>
            <person name="Carlson C."/>
            <person name="Stubbendieck R."/>
            <person name="Wendt-Pienkowski E."/>
        </authorList>
    </citation>
    <scope>NUCLEOTIDE SEQUENCE</scope>
    <source>
        <strain evidence="2">SID7958</strain>
    </source>
</reference>
<keyword evidence="1" id="KW-1133">Transmembrane helix</keyword>
<proteinExistence type="predicted"/>
<feature type="non-terminal residue" evidence="2">
    <location>
        <position position="57"/>
    </location>
</feature>
<keyword evidence="1" id="KW-0812">Transmembrane</keyword>
<name>A0A6G3U561_9ACTN</name>
<organism evidence="2">
    <name type="scientific">Streptomyces sp. SID7958</name>
    <dbReference type="NCBI Taxonomy" id="2706093"/>
    <lineage>
        <taxon>Bacteria</taxon>
        <taxon>Bacillati</taxon>
        <taxon>Actinomycetota</taxon>
        <taxon>Actinomycetes</taxon>
        <taxon>Kitasatosporales</taxon>
        <taxon>Streptomycetaceae</taxon>
        <taxon>Streptomyces</taxon>
    </lineage>
</organism>
<comment type="caution">
    <text evidence="2">The sequence shown here is derived from an EMBL/GenBank/DDBJ whole genome shotgun (WGS) entry which is preliminary data.</text>
</comment>
<feature type="transmembrane region" description="Helical" evidence="1">
    <location>
        <begin position="39"/>
        <end position="56"/>
    </location>
</feature>
<dbReference type="AlphaFoldDB" id="A0A6G3U561"/>
<sequence>MAVWAVALVAFAGGGPVWLPLLAAGPALAAVTGGRHVVLGTGLLASVLGSAIGVHAG</sequence>